<dbReference type="InterPro" id="IPR018721">
    <property type="entry name" value="DUF2252"/>
</dbReference>
<dbReference type="PANTHER" id="PTHR39441">
    <property type="entry name" value="DUF2252 DOMAIN-CONTAINING PROTEIN"/>
    <property type="match status" value="1"/>
</dbReference>
<reference evidence="1 2" key="1">
    <citation type="submission" date="2018-08" db="EMBL/GenBank/DDBJ databases">
        <title>Genome sequence of Methylocystis hirsuta CSC1, a methanotroph able to accumulate PHAs.</title>
        <authorList>
            <person name="Bordel S."/>
            <person name="Rodriguez E."/>
            <person name="Gancedo J."/>
            <person name="Munoz R."/>
        </authorList>
    </citation>
    <scope>NUCLEOTIDE SEQUENCE [LARGE SCALE GENOMIC DNA]</scope>
    <source>
        <strain evidence="1 2">CSC1</strain>
    </source>
</reference>
<name>A0A3M9XN53_9HYPH</name>
<proteinExistence type="predicted"/>
<gene>
    <name evidence="1" type="ORF">D1O30_05665</name>
</gene>
<accession>A0A3M9XN53</accession>
<comment type="caution">
    <text evidence="1">The sequence shown here is derived from an EMBL/GenBank/DDBJ whole genome shotgun (WGS) entry which is preliminary data.</text>
</comment>
<dbReference type="OrthoDB" id="1491115at2"/>
<sequence length="455" mass="49811">MIIEGAAHAESSNRGARYAAGKTLRKVVPRESLANFTPAPNRNAAAIIAETERDCIQSLLPLRRESMAKSPHAFLRGAADVMAADLSTQPAPGIRAQVCGDCHLMNFGAFVSPEGHPLFDLNDFDETLPNVDVTVDLRRFATSVVVAALCAGKSERASRSTARVALKAYRKAVTELAAVSPLQAWNTRVPLRDVFAELRNRVLPAVAHAARSARRDEDDHADDFPKISNGANGDLRIEDRPPRLFHFDESIANLFDVNGLIAAAFANLPPHVAALLGRYRLCDIAFKAVDVGSLGTYCSIALFMSPDDEPLYIQVKEAKRSVLERFGLGVWPGVQGERVVRGQRMMQAATDVFLGPTRDPASQREFYMRQLKTRRLGDLTELLQRHDLLDYAKLCGRTLARAHARSTDASALAGYMGKSDAFDDALASFAMLYAQQNAKDYEAFCAQRGATPDRP</sequence>
<dbReference type="AlphaFoldDB" id="A0A3M9XN53"/>
<protein>
    <submittedName>
        <fullName evidence="1">DUF2252 domain-containing protein</fullName>
    </submittedName>
</protein>
<keyword evidence="2" id="KW-1185">Reference proteome</keyword>
<organism evidence="1 2">
    <name type="scientific">Methylocystis hirsuta</name>
    <dbReference type="NCBI Taxonomy" id="369798"/>
    <lineage>
        <taxon>Bacteria</taxon>
        <taxon>Pseudomonadati</taxon>
        <taxon>Pseudomonadota</taxon>
        <taxon>Alphaproteobacteria</taxon>
        <taxon>Hyphomicrobiales</taxon>
        <taxon>Methylocystaceae</taxon>
        <taxon>Methylocystis</taxon>
    </lineage>
</organism>
<dbReference type="RefSeq" id="WP_123175141.1">
    <property type="nucleotide sequence ID" value="NZ_QWDD01000001.1"/>
</dbReference>
<dbReference type="Proteomes" id="UP000268623">
    <property type="component" value="Unassembled WGS sequence"/>
</dbReference>
<evidence type="ECO:0000313" key="2">
    <source>
        <dbReference type="Proteomes" id="UP000268623"/>
    </source>
</evidence>
<dbReference type="Pfam" id="PF10009">
    <property type="entry name" value="DUF2252"/>
    <property type="match status" value="1"/>
</dbReference>
<dbReference type="PANTHER" id="PTHR39441:SF1">
    <property type="entry name" value="DUF2252 DOMAIN-CONTAINING PROTEIN"/>
    <property type="match status" value="1"/>
</dbReference>
<evidence type="ECO:0000313" key="1">
    <source>
        <dbReference type="EMBL" id="RNJ49162.1"/>
    </source>
</evidence>
<dbReference type="EMBL" id="QWDD01000001">
    <property type="protein sequence ID" value="RNJ49162.1"/>
    <property type="molecule type" value="Genomic_DNA"/>
</dbReference>